<dbReference type="Proteomes" id="UP001597393">
    <property type="component" value="Unassembled WGS sequence"/>
</dbReference>
<gene>
    <name evidence="1" type="ORF">ACFSQ3_09925</name>
</gene>
<reference evidence="2" key="1">
    <citation type="journal article" date="2019" name="Int. J. Syst. Evol. Microbiol.">
        <title>The Global Catalogue of Microorganisms (GCM) 10K type strain sequencing project: providing services to taxonomists for standard genome sequencing and annotation.</title>
        <authorList>
            <consortium name="The Broad Institute Genomics Platform"/>
            <consortium name="The Broad Institute Genome Sequencing Center for Infectious Disease"/>
            <person name="Wu L."/>
            <person name="Ma J."/>
        </authorList>
    </citation>
    <scope>NUCLEOTIDE SEQUENCE [LARGE SCALE GENOMIC DNA]</scope>
    <source>
        <strain evidence="2">KCTC 42248</strain>
    </source>
</reference>
<dbReference type="Gene3D" id="2.60.40.2340">
    <property type="match status" value="1"/>
</dbReference>
<evidence type="ECO:0000313" key="1">
    <source>
        <dbReference type="EMBL" id="MFD2599271.1"/>
    </source>
</evidence>
<evidence type="ECO:0008006" key="3">
    <source>
        <dbReference type="Google" id="ProtNLM"/>
    </source>
</evidence>
<keyword evidence="2" id="KW-1185">Reference proteome</keyword>
<organism evidence="1 2">
    <name type="scientific">Sphingobacterium corticis</name>
    <dbReference type="NCBI Taxonomy" id="1812823"/>
    <lineage>
        <taxon>Bacteria</taxon>
        <taxon>Pseudomonadati</taxon>
        <taxon>Bacteroidota</taxon>
        <taxon>Sphingobacteriia</taxon>
        <taxon>Sphingobacteriales</taxon>
        <taxon>Sphingobacteriaceae</taxon>
        <taxon>Sphingobacterium</taxon>
    </lineage>
</organism>
<dbReference type="EMBL" id="JBHUMA010000006">
    <property type="protein sequence ID" value="MFD2599271.1"/>
    <property type="molecule type" value="Genomic_DNA"/>
</dbReference>
<sequence length="383" mass="42977">MKNITNQTKLLYAAVIGLLMLQSCTKNELVPYEREPLNKIVEYKVVNNPQHMMGAIDQETNTIKVFLPYYTNLDYLIGNIKLDEGATLLTIDSTEINLLEDELQPVAIGDTVQYIVRSAEGKYRTYTLLQEVLPHTQPLNILGYGNEERMGAYNFKLHTTGDGDYAINANRVFYVFGNFFSSSALGKFTLTNRETGEVHQNYAQIQAVSPQANNQYVMTARISPQALFGTYDVSLEHQGRTTTLPAVKINYQLPYAENYSSSTSYAQGDTITFTAPASTFAKPERIYVRVNKSTREGDVPPNFPENLYGKDLEMKIVSATRTEIKAIFPDVPAGLYKNWQSNIINIFGVFAREDGFEENTPFGQEVKIAITSGLGFTVLPKQQ</sequence>
<proteinExistence type="predicted"/>
<dbReference type="PROSITE" id="PS51257">
    <property type="entry name" value="PROKAR_LIPOPROTEIN"/>
    <property type="match status" value="1"/>
</dbReference>
<dbReference type="RefSeq" id="WP_380869397.1">
    <property type="nucleotide sequence ID" value="NZ_JBHUMA010000006.1"/>
</dbReference>
<accession>A0ABW5NJG7</accession>
<name>A0ABW5NJG7_9SPHI</name>
<evidence type="ECO:0000313" key="2">
    <source>
        <dbReference type="Proteomes" id="UP001597393"/>
    </source>
</evidence>
<comment type="caution">
    <text evidence="1">The sequence shown here is derived from an EMBL/GenBank/DDBJ whole genome shotgun (WGS) entry which is preliminary data.</text>
</comment>
<protein>
    <recommendedName>
        <fullName evidence="3">DUF4249 domain-containing protein</fullName>
    </recommendedName>
</protein>